<dbReference type="Pfam" id="PF18409">
    <property type="entry name" value="Plk4_PB2"/>
    <property type="match status" value="1"/>
</dbReference>
<dbReference type="Pfam" id="PF00069">
    <property type="entry name" value="Pkinase"/>
    <property type="match status" value="1"/>
</dbReference>
<gene>
    <name evidence="23" type="ORF">ALC60_08141</name>
</gene>
<evidence type="ECO:0000259" key="19">
    <source>
        <dbReference type="PROSITE" id="PS50011"/>
    </source>
</evidence>
<dbReference type="InterPro" id="IPR008266">
    <property type="entry name" value="Tyr_kinase_AS"/>
</dbReference>
<evidence type="ECO:0000313" key="24">
    <source>
        <dbReference type="Proteomes" id="UP000075809"/>
    </source>
</evidence>
<dbReference type="InterPro" id="IPR000959">
    <property type="entry name" value="POLO_box_dom"/>
</dbReference>
<dbReference type="InterPro" id="IPR033696">
    <property type="entry name" value="POLO_box_Plk4_C"/>
</dbReference>
<evidence type="ECO:0000256" key="16">
    <source>
        <dbReference type="ARBA" id="ARBA00048347"/>
    </source>
</evidence>
<dbReference type="FunFam" id="3.30.200.20:FF:000042">
    <property type="entry name" value="Aurora kinase A"/>
    <property type="match status" value="1"/>
</dbReference>
<reference evidence="23 24" key="1">
    <citation type="submission" date="2015-09" db="EMBL/GenBank/DDBJ databases">
        <title>Trachymyrmex zeteki WGS genome.</title>
        <authorList>
            <person name="Nygaard S."/>
            <person name="Hu H."/>
            <person name="Boomsma J."/>
            <person name="Zhang G."/>
        </authorList>
    </citation>
    <scope>NUCLEOTIDE SEQUENCE [LARGE SCALE GENOMIC DNA]</scope>
    <source>
        <strain evidence="23">Tzet28-1</strain>
        <tissue evidence="23">Whole body</tissue>
    </source>
</reference>
<dbReference type="OrthoDB" id="10004143at2759"/>
<feature type="domain" description="POLO box" evidence="20">
    <location>
        <begin position="682"/>
        <end position="769"/>
    </location>
</feature>
<dbReference type="PANTHER" id="PTHR24345">
    <property type="entry name" value="SERINE/THREONINE-PROTEIN KINASE PLK"/>
    <property type="match status" value="1"/>
</dbReference>
<evidence type="ECO:0000259" key="20">
    <source>
        <dbReference type="PROSITE" id="PS50078"/>
    </source>
</evidence>
<evidence type="ECO:0000256" key="15">
    <source>
        <dbReference type="ARBA" id="ARBA00047802"/>
    </source>
</evidence>
<evidence type="ECO:0000256" key="3">
    <source>
        <dbReference type="ARBA" id="ARBA00020245"/>
    </source>
</evidence>
<comment type="catalytic activity">
    <reaction evidence="15">
        <text>L-threonyl-[protein] + ATP = O-phospho-L-threonyl-[protein] + ADP + H(+)</text>
        <dbReference type="Rhea" id="RHEA:46608"/>
        <dbReference type="Rhea" id="RHEA-COMP:11060"/>
        <dbReference type="Rhea" id="RHEA-COMP:11605"/>
        <dbReference type="ChEBI" id="CHEBI:15378"/>
        <dbReference type="ChEBI" id="CHEBI:30013"/>
        <dbReference type="ChEBI" id="CHEBI:30616"/>
        <dbReference type="ChEBI" id="CHEBI:61977"/>
        <dbReference type="ChEBI" id="CHEBI:456216"/>
        <dbReference type="EC" id="2.7.11.21"/>
    </reaction>
</comment>
<organism evidence="23 24">
    <name type="scientific">Mycetomoellerius zeteki</name>
    <dbReference type="NCBI Taxonomy" id="64791"/>
    <lineage>
        <taxon>Eukaryota</taxon>
        <taxon>Metazoa</taxon>
        <taxon>Ecdysozoa</taxon>
        <taxon>Arthropoda</taxon>
        <taxon>Hexapoda</taxon>
        <taxon>Insecta</taxon>
        <taxon>Pterygota</taxon>
        <taxon>Neoptera</taxon>
        <taxon>Endopterygota</taxon>
        <taxon>Hymenoptera</taxon>
        <taxon>Apocrita</taxon>
        <taxon>Aculeata</taxon>
        <taxon>Formicoidea</taxon>
        <taxon>Formicidae</taxon>
        <taxon>Myrmicinae</taxon>
        <taxon>Mycetomoellerius</taxon>
    </lineage>
</organism>
<evidence type="ECO:0000256" key="11">
    <source>
        <dbReference type="ARBA" id="ARBA00023212"/>
    </source>
</evidence>
<feature type="domain" description="Cryptic POLO box 1 (CPB1)" evidence="21">
    <location>
        <begin position="433"/>
        <end position="546"/>
    </location>
</feature>
<keyword evidence="24" id="KW-1185">Reference proteome</keyword>
<evidence type="ECO:0000256" key="6">
    <source>
        <dbReference type="ARBA" id="ARBA00022679"/>
    </source>
</evidence>
<feature type="domain" description="Protein kinase" evidence="19">
    <location>
        <begin position="29"/>
        <end position="283"/>
    </location>
</feature>
<evidence type="ECO:0000256" key="7">
    <source>
        <dbReference type="ARBA" id="ARBA00022741"/>
    </source>
</evidence>
<dbReference type="Pfam" id="PF18190">
    <property type="entry name" value="Plk4_PB1"/>
    <property type="match status" value="1"/>
</dbReference>
<keyword evidence="4" id="KW-0963">Cytoplasm</keyword>
<dbReference type="CDD" id="cd13116">
    <property type="entry name" value="POLO_box_Plk4_3"/>
    <property type="match status" value="1"/>
</dbReference>
<keyword evidence="7 17" id="KW-0547">Nucleotide-binding</keyword>
<dbReference type="PROSITE" id="PS00109">
    <property type="entry name" value="PROTEIN_KINASE_TYR"/>
    <property type="match status" value="1"/>
</dbReference>
<dbReference type="Gene3D" id="3.30.1120.130">
    <property type="match status" value="1"/>
</dbReference>
<dbReference type="EC" id="2.7.11.21" evidence="2"/>
<dbReference type="PROSITE" id="PS00107">
    <property type="entry name" value="PROTEIN_KINASE_ATP"/>
    <property type="match status" value="1"/>
</dbReference>
<evidence type="ECO:0000256" key="9">
    <source>
        <dbReference type="ARBA" id="ARBA00022840"/>
    </source>
</evidence>
<evidence type="ECO:0000313" key="23">
    <source>
        <dbReference type="EMBL" id="KYQ52726.1"/>
    </source>
</evidence>
<evidence type="ECO:0000256" key="2">
    <source>
        <dbReference type="ARBA" id="ARBA00012424"/>
    </source>
</evidence>
<comment type="catalytic activity">
    <reaction evidence="16">
        <text>L-seryl-[protein] + ATP = O-phospho-L-seryl-[protein] + ADP + H(+)</text>
        <dbReference type="Rhea" id="RHEA:17989"/>
        <dbReference type="Rhea" id="RHEA-COMP:9863"/>
        <dbReference type="Rhea" id="RHEA-COMP:11604"/>
        <dbReference type="ChEBI" id="CHEBI:15378"/>
        <dbReference type="ChEBI" id="CHEBI:29999"/>
        <dbReference type="ChEBI" id="CHEBI:30616"/>
        <dbReference type="ChEBI" id="CHEBI:83421"/>
        <dbReference type="ChEBI" id="CHEBI:456216"/>
        <dbReference type="EC" id="2.7.11.21"/>
    </reaction>
</comment>
<name>A0A151WY61_9HYME</name>
<evidence type="ECO:0000256" key="1">
    <source>
        <dbReference type="ARBA" id="ARBA00004114"/>
    </source>
</evidence>
<dbReference type="InterPro" id="IPR017441">
    <property type="entry name" value="Protein_kinase_ATP_BS"/>
</dbReference>
<feature type="region of interest" description="Disordered" evidence="18">
    <location>
        <begin position="314"/>
        <end position="333"/>
    </location>
</feature>
<dbReference type="KEGG" id="mzt:108724939"/>
<dbReference type="Gene3D" id="1.10.510.10">
    <property type="entry name" value="Transferase(Phosphotransferase) domain 1"/>
    <property type="match status" value="1"/>
</dbReference>
<keyword evidence="6" id="KW-0808">Transferase</keyword>
<evidence type="ECO:0000256" key="8">
    <source>
        <dbReference type="ARBA" id="ARBA00022777"/>
    </source>
</evidence>
<dbReference type="InterPro" id="IPR033699">
    <property type="entry name" value="POLO_box_Plk4_1"/>
</dbReference>
<dbReference type="PROSITE" id="PS50011">
    <property type="entry name" value="PROTEIN_KINASE_DOM"/>
    <property type="match status" value="1"/>
</dbReference>
<evidence type="ECO:0000256" key="5">
    <source>
        <dbReference type="ARBA" id="ARBA00022527"/>
    </source>
</evidence>
<keyword evidence="5" id="KW-0723">Serine/threonine-protein kinase</keyword>
<evidence type="ECO:0000256" key="12">
    <source>
        <dbReference type="ARBA" id="ARBA00030332"/>
    </source>
</evidence>
<dbReference type="InterPro" id="IPR033698">
    <property type="entry name" value="POLO_box_Plk4_2"/>
</dbReference>
<evidence type="ECO:0000256" key="13">
    <source>
        <dbReference type="ARBA" id="ARBA00030429"/>
    </source>
</evidence>
<dbReference type="Gene3D" id="2.40.50.930">
    <property type="match status" value="1"/>
</dbReference>
<comment type="subcellular location">
    <subcellularLocation>
        <location evidence="1">Cytoplasm</location>
        <location evidence="1">Cytoskeleton</location>
        <location evidence="1">Microtubule organizing center</location>
        <location evidence="1">Centrosome</location>
        <location evidence="1">Centriole</location>
    </subcellularLocation>
</comment>
<evidence type="ECO:0000256" key="17">
    <source>
        <dbReference type="PROSITE-ProRule" id="PRU10141"/>
    </source>
</evidence>
<protein>
    <recommendedName>
        <fullName evidence="3">Serine/threonine-protein kinase PLK4</fullName>
        <ecNumber evidence="2">2.7.11.21</ecNumber>
    </recommendedName>
    <alternativeName>
        <fullName evidence="12">Polo-like kinase 4</fullName>
    </alternativeName>
    <alternativeName>
        <fullName evidence="13 14">Serine/threonine-protein kinase SAK</fullName>
    </alternativeName>
</protein>
<feature type="binding site" evidence="17">
    <location>
        <position position="58"/>
    </location>
    <ligand>
        <name>ATP</name>
        <dbReference type="ChEBI" id="CHEBI:30616"/>
    </ligand>
</feature>
<dbReference type="GO" id="GO:0005634">
    <property type="term" value="C:nucleus"/>
    <property type="evidence" value="ECO:0007669"/>
    <property type="project" value="TreeGrafter"/>
</dbReference>
<dbReference type="InterPro" id="IPR000719">
    <property type="entry name" value="Prot_kinase_dom"/>
</dbReference>
<dbReference type="GO" id="GO:0005814">
    <property type="term" value="C:centriole"/>
    <property type="evidence" value="ECO:0007669"/>
    <property type="project" value="UniProtKB-SubCell"/>
</dbReference>
<dbReference type="PROSITE" id="PS50078">
    <property type="entry name" value="POLO_BOX"/>
    <property type="match status" value="1"/>
</dbReference>
<dbReference type="AlphaFoldDB" id="A0A151WY61"/>
<dbReference type="GO" id="GO:0005524">
    <property type="term" value="F:ATP binding"/>
    <property type="evidence" value="ECO:0007669"/>
    <property type="project" value="UniProtKB-UniRule"/>
</dbReference>
<dbReference type="PANTHER" id="PTHR24345:SF91">
    <property type="entry name" value="SERINE_THREONINE-PROTEIN KINASE PLK4"/>
    <property type="match status" value="1"/>
</dbReference>
<feature type="compositionally biased region" description="Basic and acidic residues" evidence="18">
    <location>
        <begin position="324"/>
        <end position="333"/>
    </location>
</feature>
<dbReference type="STRING" id="64791.A0A151WY61"/>
<dbReference type="FunFam" id="1.10.510.10:FF:000576">
    <property type="entry name" value="Serine/threonine-protein kinase PLK4"/>
    <property type="match status" value="1"/>
</dbReference>
<dbReference type="InterPro" id="IPR011009">
    <property type="entry name" value="Kinase-like_dom_sf"/>
</dbReference>
<evidence type="ECO:0000256" key="14">
    <source>
        <dbReference type="ARBA" id="ARBA00030924"/>
    </source>
</evidence>
<evidence type="ECO:0000256" key="18">
    <source>
        <dbReference type="SAM" id="MobiDB-lite"/>
    </source>
</evidence>
<keyword evidence="10" id="KW-0832">Ubl conjugation</keyword>
<dbReference type="EMBL" id="KQ982656">
    <property type="protein sequence ID" value="KYQ52726.1"/>
    <property type="molecule type" value="Genomic_DNA"/>
</dbReference>
<keyword evidence="11" id="KW-0206">Cytoskeleton</keyword>
<accession>A0A151WY61</accession>
<feature type="domain" description="Cryptic POLO box 2 (CPB2)" evidence="22">
    <location>
        <begin position="547"/>
        <end position="653"/>
    </location>
</feature>
<dbReference type="CDD" id="cd13114">
    <property type="entry name" value="POLO_box_Plk4_1"/>
    <property type="match status" value="1"/>
</dbReference>
<keyword evidence="9 17" id="KW-0067">ATP-binding</keyword>
<evidence type="ECO:0000256" key="10">
    <source>
        <dbReference type="ARBA" id="ARBA00022843"/>
    </source>
</evidence>
<dbReference type="PROSITE" id="PS51985">
    <property type="entry name" value="CPB2"/>
    <property type="match status" value="1"/>
</dbReference>
<dbReference type="SUPFAM" id="SSF56112">
    <property type="entry name" value="Protein kinase-like (PK-like)"/>
    <property type="match status" value="1"/>
</dbReference>
<evidence type="ECO:0000259" key="22">
    <source>
        <dbReference type="PROSITE" id="PS51985"/>
    </source>
</evidence>
<dbReference type="PROSITE" id="PS51984">
    <property type="entry name" value="CPB1"/>
    <property type="match status" value="1"/>
</dbReference>
<dbReference type="SUPFAM" id="SSF82615">
    <property type="entry name" value="Polo-box domain"/>
    <property type="match status" value="1"/>
</dbReference>
<evidence type="ECO:0000259" key="21">
    <source>
        <dbReference type="PROSITE" id="PS51984"/>
    </source>
</evidence>
<dbReference type="Proteomes" id="UP000075809">
    <property type="component" value="Unassembled WGS sequence"/>
</dbReference>
<dbReference type="InterPro" id="IPR046437">
    <property type="entry name" value="Ser_Thr-PK_POLO_box_1_sf"/>
</dbReference>
<keyword evidence="8 23" id="KW-0418">Kinase</keyword>
<proteinExistence type="predicted"/>
<dbReference type="InterPro" id="IPR047108">
    <property type="entry name" value="Plk4-like_POLO_box_2_sf"/>
</dbReference>
<dbReference type="Gene3D" id="3.30.1120.120">
    <property type="match status" value="1"/>
</dbReference>
<sequence>MVIDDRQRPFERGAMPAISAGFGEHIEEYKVLNLLGKGGYGSVYRAKCLRSGVEVAIKMIDKKMMQVGGMMDRVRQEVGIHIRLKHPAILEAYTCFEDANYVYLVLELCHNGELQRYLKAQGTKTLSEEHAAYIFKQVIQGLLYLHSYQIVHRDLSLSNLLLTKDIQVKIADFGLATQMSKPDEKHLTLCGTPNYISPEIATRSSHGPETDVWSLGCMLYTLLVGKPPFETDAVKSTLTRVVMADYVMPLHLSDNARDLIDKLLKKNPKERIRLRDIHKHAFITSIEKSKLHNERNNTSKNLFTDMDSGFGRTLSSYGRPKMRSRSEERRSTNERMYQERMLMMRMVSVQSDPLSESIAKTQSNLNHRMRYADYRPKDNSLIPIPRDRAFSQNEQYGNYNAYNESEKPRLVERHKPRKENIVENRSTEGTEKSTKLQVSPLNSNRLEPKRHRTKSAILTILDNGEVCIEFIKRRNGTERINEVCRISGDGLRIVLYKLNPTVEIGSQPPSLPNRGADSIYSYENLPACHHRKYMYAFRFVKLVQAKTPKLTLYTPRSKCLFMENGPQPDCEVHFYNGIKVVRTDGVVKITDNNGATFVEGAFPSHLETYYEYYYSECYQRCFCFPVIIGRRPNTVLSDSAYLQGKENISHATKSPVMPSFDASCSVTSMGTSKKGTSRNMNSIRNSNHNTKIAMPGIGYATKLSSGYIRIDYNDGSVVIVNSDIPNSDIIHENSDGIVTRYNRHHQQNLAISVKEKLQQLPMIIERFIEPMYKGIR</sequence>
<evidence type="ECO:0000256" key="4">
    <source>
        <dbReference type="ARBA" id="ARBA00022490"/>
    </source>
</evidence>
<dbReference type="GO" id="GO:0004674">
    <property type="term" value="F:protein serine/threonine kinase activity"/>
    <property type="evidence" value="ECO:0007669"/>
    <property type="project" value="UniProtKB-KW"/>
</dbReference>